<protein>
    <submittedName>
        <fullName evidence="1">Uncharacterized protein</fullName>
    </submittedName>
</protein>
<dbReference type="EMBL" id="FODT01000012">
    <property type="protein sequence ID" value="SEP27223.1"/>
    <property type="molecule type" value="Genomic_DNA"/>
</dbReference>
<accession>A0A1H8WI79</accession>
<keyword evidence="2" id="KW-1185">Reference proteome</keyword>
<gene>
    <name evidence="1" type="ORF">SAMN05444123_112107</name>
</gene>
<name>A0A1H8WI79_9BRAD</name>
<proteinExistence type="predicted"/>
<evidence type="ECO:0000313" key="2">
    <source>
        <dbReference type="Proteomes" id="UP000199615"/>
    </source>
</evidence>
<dbReference type="AlphaFoldDB" id="A0A1H8WI79"/>
<dbReference type="Proteomes" id="UP000199615">
    <property type="component" value="Unassembled WGS sequence"/>
</dbReference>
<evidence type="ECO:0000313" key="1">
    <source>
        <dbReference type="EMBL" id="SEP27223.1"/>
    </source>
</evidence>
<sequence length="146" mass="15689">MNCATEQSVLNAQWNAACAACAAEDARRAPHVLMRPALFPDGDMWCALYGENLQEGVAGFGATPAAAMEQFDWAWRNEQAAPAEACADAEVRSETVLFAAAFLLARLQEFDPGDFAAEREFNGHVAPAMARLKSAIEGCTPTAHKQ</sequence>
<organism evidence="1 2">
    <name type="scientific">Rhodopseudomonas pseudopalustris</name>
    <dbReference type="NCBI Taxonomy" id="1513892"/>
    <lineage>
        <taxon>Bacteria</taxon>
        <taxon>Pseudomonadati</taxon>
        <taxon>Pseudomonadota</taxon>
        <taxon>Alphaproteobacteria</taxon>
        <taxon>Hyphomicrobiales</taxon>
        <taxon>Nitrobacteraceae</taxon>
        <taxon>Rhodopseudomonas</taxon>
    </lineage>
</organism>
<reference evidence="2" key="1">
    <citation type="submission" date="2016-10" db="EMBL/GenBank/DDBJ databases">
        <authorList>
            <person name="Varghese N."/>
            <person name="Submissions S."/>
        </authorList>
    </citation>
    <scope>NUCLEOTIDE SEQUENCE [LARGE SCALE GENOMIC DNA]</scope>
    <source>
        <strain evidence="2">DSM 123</strain>
    </source>
</reference>